<feature type="domain" description="UBX" evidence="2">
    <location>
        <begin position="107"/>
        <end position="189"/>
    </location>
</feature>
<feature type="compositionally biased region" description="Polar residues" evidence="1">
    <location>
        <begin position="1"/>
        <end position="29"/>
    </location>
</feature>
<feature type="region of interest" description="Disordered" evidence="1">
    <location>
        <begin position="1"/>
        <end position="61"/>
    </location>
</feature>
<gene>
    <name evidence="3" type="ORF">F5890DRAFT_1553024</name>
</gene>
<feature type="region of interest" description="Disordered" evidence="1">
    <location>
        <begin position="216"/>
        <end position="251"/>
    </location>
</feature>
<dbReference type="Proteomes" id="UP001163850">
    <property type="component" value="Unassembled WGS sequence"/>
</dbReference>
<name>A0AA38Q2E8_9AGAR</name>
<dbReference type="AlphaFoldDB" id="A0AA38Q2E8"/>
<evidence type="ECO:0000313" key="3">
    <source>
        <dbReference type="EMBL" id="KAJ3985621.1"/>
    </source>
</evidence>
<dbReference type="Pfam" id="PF00789">
    <property type="entry name" value="UBX"/>
    <property type="match status" value="1"/>
</dbReference>
<evidence type="ECO:0000259" key="2">
    <source>
        <dbReference type="PROSITE" id="PS50033"/>
    </source>
</evidence>
<dbReference type="PANTHER" id="PTHR46467">
    <property type="entry name" value="TETHER CONTAINING UBX DOMAIN FOR GLUT4"/>
    <property type="match status" value="1"/>
</dbReference>
<reference evidence="3" key="1">
    <citation type="submission" date="2022-08" db="EMBL/GenBank/DDBJ databases">
        <authorList>
            <consortium name="DOE Joint Genome Institute"/>
            <person name="Min B."/>
            <person name="Riley R."/>
            <person name="Sierra-Patev S."/>
            <person name="Naranjo-Ortiz M."/>
            <person name="Looney B."/>
            <person name="Konkel Z."/>
            <person name="Slot J.C."/>
            <person name="Sakamoto Y."/>
            <person name="Steenwyk J.L."/>
            <person name="Rokas A."/>
            <person name="Carro J."/>
            <person name="Camarero S."/>
            <person name="Ferreira P."/>
            <person name="Molpeceres G."/>
            <person name="Ruiz-Duenas F.J."/>
            <person name="Serrano A."/>
            <person name="Henrissat B."/>
            <person name="Drula E."/>
            <person name="Hughes K.W."/>
            <person name="Mata J.L."/>
            <person name="Ishikawa N.K."/>
            <person name="Vargas-Isla R."/>
            <person name="Ushijima S."/>
            <person name="Smith C.A."/>
            <person name="Ahrendt S."/>
            <person name="Andreopoulos W."/>
            <person name="He G."/>
            <person name="Labutti K."/>
            <person name="Lipzen A."/>
            <person name="Ng V."/>
            <person name="Sandor L."/>
            <person name="Barry K."/>
            <person name="Martinez A.T."/>
            <person name="Xiao Y."/>
            <person name="Gibbons J.G."/>
            <person name="Terashima K."/>
            <person name="Hibbett D.S."/>
            <person name="Grigoriev I.V."/>
        </authorList>
    </citation>
    <scope>NUCLEOTIDE SEQUENCE</scope>
    <source>
        <strain evidence="3">TFB7829</strain>
    </source>
</reference>
<dbReference type="EMBL" id="MU801958">
    <property type="protein sequence ID" value="KAJ3985621.1"/>
    <property type="molecule type" value="Genomic_DNA"/>
</dbReference>
<dbReference type="PROSITE" id="PS50033">
    <property type="entry name" value="UBX"/>
    <property type="match status" value="1"/>
</dbReference>
<dbReference type="GO" id="GO:0006886">
    <property type="term" value="P:intracellular protein transport"/>
    <property type="evidence" value="ECO:0007669"/>
    <property type="project" value="TreeGrafter"/>
</dbReference>
<dbReference type="GO" id="GO:0012506">
    <property type="term" value="C:vesicle membrane"/>
    <property type="evidence" value="ECO:0007669"/>
    <property type="project" value="TreeGrafter"/>
</dbReference>
<comment type="caution">
    <text evidence="3">The sequence shown here is derived from an EMBL/GenBank/DDBJ whole genome shotgun (WGS) entry which is preliminary data.</text>
</comment>
<proteinExistence type="predicted"/>
<dbReference type="InterPro" id="IPR029071">
    <property type="entry name" value="Ubiquitin-like_domsf"/>
</dbReference>
<dbReference type="PANTHER" id="PTHR46467:SF1">
    <property type="entry name" value="TETHER CONTAINING UBX DOMAIN FOR GLUT4"/>
    <property type="match status" value="1"/>
</dbReference>
<evidence type="ECO:0000313" key="4">
    <source>
        <dbReference type="Proteomes" id="UP001163850"/>
    </source>
</evidence>
<evidence type="ECO:0000256" key="1">
    <source>
        <dbReference type="SAM" id="MobiDB-lite"/>
    </source>
</evidence>
<dbReference type="GO" id="GO:0005634">
    <property type="term" value="C:nucleus"/>
    <property type="evidence" value="ECO:0007669"/>
    <property type="project" value="TreeGrafter"/>
</dbReference>
<dbReference type="GO" id="GO:0005737">
    <property type="term" value="C:cytoplasm"/>
    <property type="evidence" value="ECO:0007669"/>
    <property type="project" value="TreeGrafter"/>
</dbReference>
<dbReference type="Gene3D" id="3.10.20.90">
    <property type="entry name" value="Phosphatidylinositol 3-kinase Catalytic Subunit, Chain A, domain 1"/>
    <property type="match status" value="1"/>
</dbReference>
<organism evidence="3 4">
    <name type="scientific">Lentinula detonsa</name>
    <dbReference type="NCBI Taxonomy" id="2804962"/>
    <lineage>
        <taxon>Eukaryota</taxon>
        <taxon>Fungi</taxon>
        <taxon>Dikarya</taxon>
        <taxon>Basidiomycota</taxon>
        <taxon>Agaricomycotina</taxon>
        <taxon>Agaricomycetes</taxon>
        <taxon>Agaricomycetidae</taxon>
        <taxon>Agaricales</taxon>
        <taxon>Marasmiineae</taxon>
        <taxon>Omphalotaceae</taxon>
        <taxon>Lentinula</taxon>
    </lineage>
</organism>
<accession>A0AA38Q2E8</accession>
<dbReference type="InterPro" id="IPR001012">
    <property type="entry name" value="UBX_dom"/>
</dbReference>
<dbReference type="SUPFAM" id="SSF54236">
    <property type="entry name" value="Ubiquitin-like"/>
    <property type="match status" value="1"/>
</dbReference>
<dbReference type="SMART" id="SM00166">
    <property type="entry name" value="UBX"/>
    <property type="match status" value="1"/>
</dbReference>
<sequence>MSESSNVPNEQPASSEATATVEGSSTSGRTGDDVRESDSNEPPAFKVYKPTSGSSILPTDLPDSYFEPTALDLKLAQSQLSSRTQALTNAPLQLRTTREAAEKAKKERWPNTKIRVRFTDRTQLEKVFPSTDKIKSIYAFVRSSLKEDVKPIKFILYQPPHRDLKVSDLKVKNLTLAELELAPSSVLLVRFEDESLNGSDVPAPLASNVLALAESLPAPPSQEDDSSSASPSATNKGGKTLGSGSAAGGKKMPKWLKIGSEYLCCLSAYPR</sequence>
<protein>
    <recommendedName>
        <fullName evidence="2">UBX domain-containing protein</fullName>
    </recommendedName>
</protein>